<feature type="transmembrane region" description="Helical" evidence="6">
    <location>
        <begin position="190"/>
        <end position="211"/>
    </location>
</feature>
<evidence type="ECO:0000313" key="8">
    <source>
        <dbReference type="Proteomes" id="UP001524586"/>
    </source>
</evidence>
<evidence type="ECO:0000256" key="3">
    <source>
        <dbReference type="ARBA" id="ARBA00022692"/>
    </source>
</evidence>
<protein>
    <submittedName>
        <fullName evidence="7">Dicarboxylate/amino acid:cation symporter</fullName>
    </submittedName>
</protein>
<reference evidence="7 8" key="1">
    <citation type="submission" date="2022-07" db="EMBL/GenBank/DDBJ databases">
        <title>Methylomonas rivi sp. nov., Methylomonas rosea sp. nov., Methylomonas aureus sp. nov. and Methylomonas subterranea sp. nov., four novel methanotrophs isolated from a freshwater creek and the deep terrestrial subsurface.</title>
        <authorList>
            <person name="Abin C."/>
            <person name="Sankaranarayanan K."/>
            <person name="Garner C."/>
            <person name="Sindelar R."/>
            <person name="Kotary K."/>
            <person name="Garner R."/>
            <person name="Barclay S."/>
            <person name="Lawson P."/>
            <person name="Krumholz L."/>
        </authorList>
    </citation>
    <scope>NUCLEOTIDE SEQUENCE [LARGE SCALE GENOMIC DNA]</scope>
    <source>
        <strain evidence="7 8">WSC-6</strain>
    </source>
</reference>
<evidence type="ECO:0000256" key="6">
    <source>
        <dbReference type="SAM" id="Phobius"/>
    </source>
</evidence>
<keyword evidence="3 6" id="KW-0812">Transmembrane</keyword>
<name>A0ABT1U573_9GAMM</name>
<feature type="transmembrane region" description="Helical" evidence="6">
    <location>
        <begin position="334"/>
        <end position="350"/>
    </location>
</feature>
<dbReference type="InterPro" id="IPR001991">
    <property type="entry name" value="Na-dicarboxylate_symporter"/>
</dbReference>
<proteinExistence type="predicted"/>
<dbReference type="Pfam" id="PF00375">
    <property type="entry name" value="SDF"/>
    <property type="match status" value="1"/>
</dbReference>
<feature type="transmembrane region" description="Helical" evidence="6">
    <location>
        <begin position="223"/>
        <end position="247"/>
    </location>
</feature>
<dbReference type="InterPro" id="IPR036458">
    <property type="entry name" value="Na:dicarbo_symporter_sf"/>
</dbReference>
<dbReference type="EMBL" id="JANIBK010000051">
    <property type="protein sequence ID" value="MCQ8129013.1"/>
    <property type="molecule type" value="Genomic_DNA"/>
</dbReference>
<keyword evidence="2" id="KW-0813">Transport</keyword>
<dbReference type="PANTHER" id="PTHR11958">
    <property type="entry name" value="SODIUM/DICARBOXYLATE SYMPORTER-RELATED"/>
    <property type="match status" value="1"/>
</dbReference>
<dbReference type="InterPro" id="IPR050746">
    <property type="entry name" value="DAACS"/>
</dbReference>
<keyword evidence="8" id="KW-1185">Reference proteome</keyword>
<feature type="transmembrane region" description="Helical" evidence="6">
    <location>
        <begin position="144"/>
        <end position="169"/>
    </location>
</feature>
<dbReference type="Gene3D" id="1.10.3860.10">
    <property type="entry name" value="Sodium:dicarboxylate symporter"/>
    <property type="match status" value="1"/>
</dbReference>
<dbReference type="SUPFAM" id="SSF118215">
    <property type="entry name" value="Proton glutamate symport protein"/>
    <property type="match status" value="1"/>
</dbReference>
<evidence type="ECO:0000313" key="7">
    <source>
        <dbReference type="EMBL" id="MCQ8129013.1"/>
    </source>
</evidence>
<sequence length="408" mass="43480">MSLNTQIFLGALFGIGLGVLFAQLGPETSGVKQGIYLCGIVGTLFIDLLKMVLVPLVFTSIAVGVANLRQHSQLHRVWISTLGFFLLSMAAAILLALAAANWFQPGKGLSLELFQGANQNIAAKQMSFAEFVANFLHGLFINPFAALAQGNVLAIVMFALLLGIALVIGGERYKNILQLLQEGLELMLGMVGWIMRLAPFGILALLAQLLATQNIEVLSSLARFVVVAIGTILVHGLIVLPFLLFAITKIPPLKFFRGAREALITAFATSSSSATLPITLRCAEQHLHVKPSIAGFVIPLGATANMDGTALYEAFAALFVANLAGIELDMAQQLIVFFTTMLAAIGAPGIPSAGMVTMVMVLQSVGLPAEAVAILLPIDRLLDTFRTMVNVEGDMIGSLVVQRLVREK</sequence>
<dbReference type="PRINTS" id="PR00173">
    <property type="entry name" value="EDTRNSPORT"/>
</dbReference>
<organism evidence="7 8">
    <name type="scientific">Methylomonas rivi</name>
    <dbReference type="NCBI Taxonomy" id="2952226"/>
    <lineage>
        <taxon>Bacteria</taxon>
        <taxon>Pseudomonadati</taxon>
        <taxon>Pseudomonadota</taxon>
        <taxon>Gammaproteobacteria</taxon>
        <taxon>Methylococcales</taxon>
        <taxon>Methylococcaceae</taxon>
        <taxon>Methylomonas</taxon>
    </lineage>
</organism>
<evidence type="ECO:0000256" key="2">
    <source>
        <dbReference type="ARBA" id="ARBA00022448"/>
    </source>
</evidence>
<accession>A0ABT1U573</accession>
<feature type="transmembrane region" description="Helical" evidence="6">
    <location>
        <begin position="44"/>
        <end position="65"/>
    </location>
</feature>
<dbReference type="Proteomes" id="UP001524586">
    <property type="component" value="Unassembled WGS sequence"/>
</dbReference>
<dbReference type="PANTHER" id="PTHR11958:SF63">
    <property type="entry name" value="AMINO ACID TRANSPORTER"/>
    <property type="match status" value="1"/>
</dbReference>
<keyword evidence="5 6" id="KW-0472">Membrane</keyword>
<keyword evidence="4 6" id="KW-1133">Transmembrane helix</keyword>
<comment type="subcellular location">
    <subcellularLocation>
        <location evidence="1">Membrane</location>
        <topology evidence="1">Multi-pass membrane protein</topology>
    </subcellularLocation>
</comment>
<evidence type="ECO:0000256" key="5">
    <source>
        <dbReference type="ARBA" id="ARBA00023136"/>
    </source>
</evidence>
<feature type="transmembrane region" description="Helical" evidence="6">
    <location>
        <begin position="7"/>
        <end position="24"/>
    </location>
</feature>
<feature type="transmembrane region" description="Helical" evidence="6">
    <location>
        <begin position="77"/>
        <end position="103"/>
    </location>
</feature>
<feature type="transmembrane region" description="Helical" evidence="6">
    <location>
        <begin position="356"/>
        <end position="378"/>
    </location>
</feature>
<evidence type="ECO:0000256" key="1">
    <source>
        <dbReference type="ARBA" id="ARBA00004141"/>
    </source>
</evidence>
<evidence type="ECO:0000256" key="4">
    <source>
        <dbReference type="ARBA" id="ARBA00022989"/>
    </source>
</evidence>
<gene>
    <name evidence="7" type="ORF">NP596_11150</name>
</gene>
<comment type="caution">
    <text evidence="7">The sequence shown here is derived from an EMBL/GenBank/DDBJ whole genome shotgun (WGS) entry which is preliminary data.</text>
</comment>
<dbReference type="RefSeq" id="WP_256615431.1">
    <property type="nucleotide sequence ID" value="NZ_JANIBK010000051.1"/>
</dbReference>